<keyword evidence="2" id="KW-0808">Transferase</keyword>
<accession>A0AAV3Y488</accession>
<name>A0AAV3Y488_9GAST</name>
<evidence type="ECO:0000313" key="2">
    <source>
        <dbReference type="EMBL" id="GFN77639.1"/>
    </source>
</evidence>
<feature type="region of interest" description="Disordered" evidence="1">
    <location>
        <begin position="120"/>
        <end position="353"/>
    </location>
</feature>
<feature type="compositionally biased region" description="Acidic residues" evidence="1">
    <location>
        <begin position="184"/>
        <end position="199"/>
    </location>
</feature>
<comment type="caution">
    <text evidence="2">The sequence shown here is derived from an EMBL/GenBank/DDBJ whole genome shotgun (WGS) entry which is preliminary data.</text>
</comment>
<dbReference type="EMBL" id="BLXT01000492">
    <property type="protein sequence ID" value="GFN77639.1"/>
    <property type="molecule type" value="Genomic_DNA"/>
</dbReference>
<dbReference type="GO" id="GO:0016301">
    <property type="term" value="F:kinase activity"/>
    <property type="evidence" value="ECO:0007669"/>
    <property type="project" value="UniProtKB-KW"/>
</dbReference>
<dbReference type="SUPFAM" id="SSF52540">
    <property type="entry name" value="P-loop containing nucleoside triphosphate hydrolases"/>
    <property type="match status" value="1"/>
</dbReference>
<feature type="compositionally biased region" description="Polar residues" evidence="1">
    <location>
        <begin position="322"/>
        <end position="331"/>
    </location>
</feature>
<dbReference type="Gene3D" id="3.40.50.300">
    <property type="entry name" value="P-loop containing nucleotide triphosphate hydrolases"/>
    <property type="match status" value="1"/>
</dbReference>
<sequence>MIGGHSFTILLDCDDQYLHDRLVLRGAAGEDRIDDNVQAIEKKLAFFAKNTLPLLKAIEDEEKLIVVDGDRDEDEIFYDIVKTIDFSLYGVELEEAGCLGCLCCKANKIGHADEAGLRQESDVGNASQASKRGQGKSSDEVDAKPEVVEEEMTSATATITGGDGGNPEYSAQLDALGGGKDAVDGGEEVDGVIDDDDATDKDAVVHDVGGSGDNDSAQVEVNQGAESAATEVTSEEQQPDADVVGEAQEEAKPEAEAGADDQQKSDVVGDAEKDSGEGEQKAEVDEAKEVTASEESPAQEVEHTVAESVEKGEDSEQMSVAVEQTQAVDSEQTSEEAKPAEESQEVEKQPDGQ</sequence>
<evidence type="ECO:0000256" key="1">
    <source>
        <dbReference type="SAM" id="MobiDB-lite"/>
    </source>
</evidence>
<reference evidence="2 3" key="1">
    <citation type="journal article" date="2021" name="Elife">
        <title>Chloroplast acquisition without the gene transfer in kleptoplastic sea slugs, Plakobranchus ocellatus.</title>
        <authorList>
            <person name="Maeda T."/>
            <person name="Takahashi S."/>
            <person name="Yoshida T."/>
            <person name="Shimamura S."/>
            <person name="Takaki Y."/>
            <person name="Nagai Y."/>
            <person name="Toyoda A."/>
            <person name="Suzuki Y."/>
            <person name="Arimoto A."/>
            <person name="Ishii H."/>
            <person name="Satoh N."/>
            <person name="Nishiyama T."/>
            <person name="Hasebe M."/>
            <person name="Maruyama T."/>
            <person name="Minagawa J."/>
            <person name="Obokata J."/>
            <person name="Shigenobu S."/>
        </authorList>
    </citation>
    <scope>NUCLEOTIDE SEQUENCE [LARGE SCALE GENOMIC DNA]</scope>
</reference>
<dbReference type="InterPro" id="IPR027417">
    <property type="entry name" value="P-loop_NTPase"/>
</dbReference>
<proteinExistence type="predicted"/>
<gene>
    <name evidence="2" type="ORF">PoB_000414500</name>
</gene>
<feature type="compositionally biased region" description="Basic and acidic residues" evidence="1">
    <location>
        <begin position="137"/>
        <end position="147"/>
    </location>
</feature>
<dbReference type="AlphaFoldDB" id="A0AAV3Y488"/>
<feature type="compositionally biased region" description="Polar residues" evidence="1">
    <location>
        <begin position="122"/>
        <end position="131"/>
    </location>
</feature>
<feature type="compositionally biased region" description="Basic and acidic residues" evidence="1">
    <location>
        <begin position="300"/>
        <end position="314"/>
    </location>
</feature>
<feature type="compositionally biased region" description="Basic and acidic residues" evidence="1">
    <location>
        <begin position="335"/>
        <end position="353"/>
    </location>
</feature>
<feature type="compositionally biased region" description="Basic and acidic residues" evidence="1">
    <location>
        <begin position="270"/>
        <end position="291"/>
    </location>
</feature>
<organism evidence="2 3">
    <name type="scientific">Plakobranchus ocellatus</name>
    <dbReference type="NCBI Taxonomy" id="259542"/>
    <lineage>
        <taxon>Eukaryota</taxon>
        <taxon>Metazoa</taxon>
        <taxon>Spiralia</taxon>
        <taxon>Lophotrochozoa</taxon>
        <taxon>Mollusca</taxon>
        <taxon>Gastropoda</taxon>
        <taxon>Heterobranchia</taxon>
        <taxon>Euthyneura</taxon>
        <taxon>Panpulmonata</taxon>
        <taxon>Sacoglossa</taxon>
        <taxon>Placobranchoidea</taxon>
        <taxon>Plakobranchidae</taxon>
        <taxon>Plakobranchus</taxon>
    </lineage>
</organism>
<keyword evidence="2" id="KW-0418">Kinase</keyword>
<protein>
    <submittedName>
        <fullName evidence="2">Ump-cmp kinase</fullName>
    </submittedName>
</protein>
<dbReference type="Proteomes" id="UP000735302">
    <property type="component" value="Unassembled WGS sequence"/>
</dbReference>
<keyword evidence="3" id="KW-1185">Reference proteome</keyword>
<evidence type="ECO:0000313" key="3">
    <source>
        <dbReference type="Proteomes" id="UP000735302"/>
    </source>
</evidence>